<dbReference type="OrthoDB" id="9991690at2"/>
<comment type="caution">
    <text evidence="2">The sequence shown here is derived from an EMBL/GenBank/DDBJ whole genome shotgun (WGS) entry which is preliminary data.</text>
</comment>
<reference evidence="2 3" key="1">
    <citation type="submission" date="2019-08" db="EMBL/GenBank/DDBJ databases">
        <authorList>
            <person name="Shi S."/>
        </authorList>
    </citation>
    <scope>NUCLEOTIDE SEQUENCE [LARGE SCALE GENOMIC DNA]</scope>
    <source>
        <strain evidence="2 3">GY10130</strain>
    </source>
</reference>
<evidence type="ECO:0000313" key="3">
    <source>
        <dbReference type="Proteomes" id="UP000321926"/>
    </source>
</evidence>
<dbReference type="RefSeq" id="WP_147923111.1">
    <property type="nucleotide sequence ID" value="NZ_VRTY01000079.1"/>
</dbReference>
<proteinExistence type="predicted"/>
<feature type="region of interest" description="Disordered" evidence="1">
    <location>
        <begin position="1"/>
        <end position="30"/>
    </location>
</feature>
<accession>A0A5C8JHB0</accession>
<sequence length="162" mass="18142">MPQNHSLTDQPGNGLFSRTAGPVPATGAKAPKKGLQNTIFQWLGNVFLCPAASTGKSRSAPDCFTKARHTMRSPDILFSPTGRLLTTVGQVLAYFCTPRTFEEAQDKLWQWVHPVLMQCLREQDDRRADQLAAFYEELEHRVSIIYHMRRAGLHLKPPPGKA</sequence>
<feature type="compositionally biased region" description="Polar residues" evidence="1">
    <location>
        <begin position="1"/>
        <end position="11"/>
    </location>
</feature>
<dbReference type="AlphaFoldDB" id="A0A5C8JHB0"/>
<organism evidence="2 3">
    <name type="scientific">Pontibacter qinzhouensis</name>
    <dbReference type="NCBI Taxonomy" id="2603253"/>
    <lineage>
        <taxon>Bacteria</taxon>
        <taxon>Pseudomonadati</taxon>
        <taxon>Bacteroidota</taxon>
        <taxon>Cytophagia</taxon>
        <taxon>Cytophagales</taxon>
        <taxon>Hymenobacteraceae</taxon>
        <taxon>Pontibacter</taxon>
    </lineage>
</organism>
<dbReference type="EMBL" id="VRTY01000079">
    <property type="protein sequence ID" value="TXK36456.1"/>
    <property type="molecule type" value="Genomic_DNA"/>
</dbReference>
<protein>
    <submittedName>
        <fullName evidence="2">Uncharacterized protein</fullName>
    </submittedName>
</protein>
<name>A0A5C8JHB0_9BACT</name>
<gene>
    <name evidence="2" type="ORF">FVR03_17750</name>
</gene>
<evidence type="ECO:0000313" key="2">
    <source>
        <dbReference type="EMBL" id="TXK36456.1"/>
    </source>
</evidence>
<evidence type="ECO:0000256" key="1">
    <source>
        <dbReference type="SAM" id="MobiDB-lite"/>
    </source>
</evidence>
<keyword evidence="3" id="KW-1185">Reference proteome</keyword>
<dbReference type="Proteomes" id="UP000321926">
    <property type="component" value="Unassembled WGS sequence"/>
</dbReference>